<evidence type="ECO:0000313" key="3">
    <source>
        <dbReference type="Proteomes" id="UP000010087"/>
    </source>
</evidence>
<evidence type="ECO:0000313" key="2">
    <source>
        <dbReference type="EMBL" id="AFI70065.1"/>
    </source>
</evidence>
<evidence type="ECO:0000256" key="1">
    <source>
        <dbReference type="SAM" id="MobiDB-lite"/>
    </source>
</evidence>
<protein>
    <submittedName>
        <fullName evidence="2">Uncharacterized protein</fullName>
    </submittedName>
</protein>
<organism evidence="2 3">
    <name type="scientific">Burkholderia pseudomallei (strain 1026b)</name>
    <dbReference type="NCBI Taxonomy" id="884204"/>
    <lineage>
        <taxon>Bacteria</taxon>
        <taxon>Pseudomonadati</taxon>
        <taxon>Pseudomonadota</taxon>
        <taxon>Betaproteobacteria</taxon>
        <taxon>Burkholderiales</taxon>
        <taxon>Burkholderiaceae</taxon>
        <taxon>Burkholderia</taxon>
        <taxon>pseudomallei group</taxon>
    </lineage>
</organism>
<feature type="region of interest" description="Disordered" evidence="1">
    <location>
        <begin position="36"/>
        <end position="59"/>
    </location>
</feature>
<reference evidence="2 3" key="1">
    <citation type="journal article" date="2012" name="PLoS ONE">
        <title>Evolution of Burkholderia pseudomallei in recurrent melioidosis.</title>
        <authorList>
            <person name="Hayden H.S."/>
            <person name="Lim R."/>
            <person name="Brittnacher M.J."/>
            <person name="Sims E.H."/>
            <person name="Ramage E.R."/>
            <person name="Fong C."/>
            <person name="Wu Z."/>
            <person name="Crist E."/>
            <person name="Chang J."/>
            <person name="Zhou Y."/>
            <person name="Radey M."/>
            <person name="Rohmer L."/>
            <person name="Haugen E."/>
            <person name="Gillett W."/>
            <person name="Wuthiekanun V."/>
            <person name="Peacock S.J."/>
            <person name="Kaul R."/>
            <person name="Miller S.I."/>
            <person name="Manoil C."/>
            <person name="Jacobs M.A."/>
        </authorList>
    </citation>
    <scope>NUCLEOTIDE SEQUENCE [LARGE SCALE GENOMIC DNA]</scope>
    <source>
        <strain evidence="2 3">1026b</strain>
    </source>
</reference>
<dbReference type="KEGG" id="bpz:BP1026B_II1832"/>
<dbReference type="AlphaFoldDB" id="A0A0H3HVU4"/>
<gene>
    <name evidence="2" type="ordered locus">BP1026B_II1832</name>
</gene>
<feature type="compositionally biased region" description="Basic and acidic residues" evidence="1">
    <location>
        <begin position="136"/>
        <end position="145"/>
    </location>
</feature>
<feature type="region of interest" description="Disordered" evidence="1">
    <location>
        <begin position="112"/>
        <end position="154"/>
    </location>
</feature>
<dbReference type="EMBL" id="CP002834">
    <property type="protein sequence ID" value="AFI70065.1"/>
    <property type="molecule type" value="Genomic_DNA"/>
</dbReference>
<name>A0A0H3HVU4_BURP2</name>
<proteinExistence type="predicted"/>
<feature type="compositionally biased region" description="Basic and acidic residues" evidence="1">
    <location>
        <begin position="50"/>
        <end position="59"/>
    </location>
</feature>
<sequence length="154" mass="16737">MGAARRPRRSRRRVVRPGEGVCRDGRLRCRDGAEHVARARDGSIAGRRASRGDVFEPPRHVRAADDGALIAPRDSSMRAATAAVPPSLRPSVPLPAFAAIAQGAPSRIPRRFHARARPRGCSSGLRRHAGPGSWRHPIDSWRDRIASNGPGDLR</sequence>
<dbReference type="Proteomes" id="UP000010087">
    <property type="component" value="Chromosome 2"/>
</dbReference>
<accession>A0A0H3HVU4</accession>